<protein>
    <submittedName>
        <fullName evidence="1">Uncharacterized protein</fullName>
    </submittedName>
</protein>
<name>A0A151WSB5_9HYME</name>
<gene>
    <name evidence="1" type="ORF">ALC60_10178</name>
</gene>
<sequence length="68" mass="8024">RSKLWVATCRREELFSKSAIQLYNNYRICNFILQTMFLNFEKTKSQPHAVPCYIMTNNGNLFSNNTIT</sequence>
<dbReference type="Proteomes" id="UP000075809">
    <property type="component" value="Unassembled WGS sequence"/>
</dbReference>
<keyword evidence="2" id="KW-1185">Reference proteome</keyword>
<evidence type="ECO:0000313" key="2">
    <source>
        <dbReference type="Proteomes" id="UP000075809"/>
    </source>
</evidence>
<dbReference type="STRING" id="64791.A0A151WSB5"/>
<proteinExistence type="predicted"/>
<feature type="non-terminal residue" evidence="1">
    <location>
        <position position="1"/>
    </location>
</feature>
<reference evidence="1 2" key="1">
    <citation type="submission" date="2015-09" db="EMBL/GenBank/DDBJ databases">
        <title>Trachymyrmex zeteki WGS genome.</title>
        <authorList>
            <person name="Nygaard S."/>
            <person name="Hu H."/>
            <person name="Boomsma J."/>
            <person name="Zhang G."/>
        </authorList>
    </citation>
    <scope>NUCLEOTIDE SEQUENCE [LARGE SCALE GENOMIC DNA]</scope>
    <source>
        <strain evidence="1">Tzet28-1</strain>
        <tissue evidence="1">Whole body</tissue>
    </source>
</reference>
<dbReference type="AlphaFoldDB" id="A0A151WSB5"/>
<organism evidence="1 2">
    <name type="scientific">Mycetomoellerius zeteki</name>
    <dbReference type="NCBI Taxonomy" id="64791"/>
    <lineage>
        <taxon>Eukaryota</taxon>
        <taxon>Metazoa</taxon>
        <taxon>Ecdysozoa</taxon>
        <taxon>Arthropoda</taxon>
        <taxon>Hexapoda</taxon>
        <taxon>Insecta</taxon>
        <taxon>Pterygota</taxon>
        <taxon>Neoptera</taxon>
        <taxon>Endopterygota</taxon>
        <taxon>Hymenoptera</taxon>
        <taxon>Apocrita</taxon>
        <taxon>Aculeata</taxon>
        <taxon>Formicoidea</taxon>
        <taxon>Formicidae</taxon>
        <taxon>Myrmicinae</taxon>
        <taxon>Mycetomoellerius</taxon>
    </lineage>
</organism>
<dbReference type="EMBL" id="KQ982782">
    <property type="protein sequence ID" value="KYQ50718.1"/>
    <property type="molecule type" value="Genomic_DNA"/>
</dbReference>
<evidence type="ECO:0000313" key="1">
    <source>
        <dbReference type="EMBL" id="KYQ50718.1"/>
    </source>
</evidence>
<accession>A0A151WSB5</accession>